<feature type="signal peptide" evidence="1">
    <location>
        <begin position="1"/>
        <end position="21"/>
    </location>
</feature>
<gene>
    <name evidence="2" type="ORF">QO000_001961</name>
</gene>
<proteinExistence type="predicted"/>
<accession>A0ABU0K0X8</accession>
<dbReference type="RefSeq" id="WP_301551226.1">
    <property type="nucleotide sequence ID" value="NZ_JAQRMZ010000003.1"/>
</dbReference>
<reference evidence="2" key="1">
    <citation type="submission" date="2023-07" db="EMBL/GenBank/DDBJ databases">
        <title>Genomic Encyclopedia of Type Strains, Phase IV (KMG-IV): sequencing the most valuable type-strain genomes for metagenomic binning, comparative biology and taxonomic classification.</title>
        <authorList>
            <person name="Goeker M."/>
        </authorList>
    </citation>
    <scope>NUCLEOTIDE SEQUENCE [LARGE SCALE GENOMIC DNA]</scope>
    <source>
        <strain evidence="2">JSM 076093</strain>
    </source>
</reference>
<evidence type="ECO:0000313" key="2">
    <source>
        <dbReference type="EMBL" id="MDQ0482989.1"/>
    </source>
</evidence>
<keyword evidence="1" id="KW-0732">Signal</keyword>
<feature type="chain" id="PRO_5046077939" evidence="1">
    <location>
        <begin position="22"/>
        <end position="45"/>
    </location>
</feature>
<dbReference type="GeneID" id="301326684"/>
<evidence type="ECO:0000313" key="3">
    <source>
        <dbReference type="Proteomes" id="UP001226720"/>
    </source>
</evidence>
<name>A0ABU0K0X8_9BACL</name>
<keyword evidence="3" id="KW-1185">Reference proteome</keyword>
<dbReference type="EMBL" id="JAUSWM010000003">
    <property type="protein sequence ID" value="MDQ0482989.1"/>
    <property type="molecule type" value="Genomic_DNA"/>
</dbReference>
<protein>
    <submittedName>
        <fullName evidence="2">Uncharacterized protein</fullName>
    </submittedName>
</protein>
<evidence type="ECO:0000256" key="1">
    <source>
        <dbReference type="SAM" id="SignalP"/>
    </source>
</evidence>
<organism evidence="2 3">
    <name type="scientific">Guptibacillus hwajinpoensis</name>
    <dbReference type="NCBI Taxonomy" id="208199"/>
    <lineage>
        <taxon>Bacteria</taxon>
        <taxon>Bacillati</taxon>
        <taxon>Bacillota</taxon>
        <taxon>Bacilli</taxon>
        <taxon>Bacillales</taxon>
        <taxon>Guptibacillaceae</taxon>
        <taxon>Guptibacillus</taxon>
    </lineage>
</organism>
<comment type="caution">
    <text evidence="2">The sequence shown here is derived from an EMBL/GenBank/DDBJ whole genome shotgun (WGS) entry which is preliminary data.</text>
</comment>
<dbReference type="Proteomes" id="UP001226720">
    <property type="component" value="Unassembled WGS sequence"/>
</dbReference>
<sequence length="45" mass="5102">MKKWAALLFLSLVVFSGYAVAPSHSQEVVQVSNYIMNDEDLPYCH</sequence>